<feature type="domain" description="2EXR" evidence="1">
    <location>
        <begin position="46"/>
        <end position="142"/>
    </location>
</feature>
<reference evidence="2 3" key="1">
    <citation type="submission" date="2020-05" db="EMBL/GenBank/DDBJ databases">
        <title>Identification and distribution of gene clusters putatively required for synthesis of sphingolipid metabolism inhibitors in phylogenetically diverse species of the filamentous fungus Fusarium.</title>
        <authorList>
            <person name="Kim H.-S."/>
            <person name="Busman M."/>
            <person name="Brown D.W."/>
            <person name="Divon H."/>
            <person name="Uhlig S."/>
            <person name="Proctor R.H."/>
        </authorList>
    </citation>
    <scope>NUCLEOTIDE SEQUENCE [LARGE SCALE GENOMIC DNA]</scope>
    <source>
        <strain evidence="2 3">NRRL 20693</strain>
    </source>
</reference>
<dbReference type="PANTHER" id="PTHR35910">
    <property type="entry name" value="2EXR DOMAIN-CONTAINING PROTEIN"/>
    <property type="match status" value="1"/>
</dbReference>
<evidence type="ECO:0000313" key="2">
    <source>
        <dbReference type="EMBL" id="KAF5662849.1"/>
    </source>
</evidence>
<sequence>MFSSRIMKPFSSQADAAMGKTWKEERDAQAVKVTLLNQSLQDTKTFPQFARLPPELREQIWEECLIRERMISINLVEHHGSPRLYTAIPKEEKVISKLFRINTESRSCALRFYRVQMPCRYRRVGGMSEEGILYLNPDIDVFNIHAGTWKAFALFANEVWARDKEHFGLANLALEWDSTFLDDQEPQTSPLLCQTLSRLRKVVFILPDAGISSTLQFRHGLFSHGRHHIPVWTPSPYFDTMSKDPRLFEGHDPNIMFYHSGKTTTYKRWFNKIAQCGTQHHPDFQYQIMLCRERNERRQGDLWKTINRGQAIELSSKDHEWRNWVANEECGEFKLSGNGPQEIMEIKPPLVFGFWLFNIQPDELVRLANRKLVRLKPQLCLSHLPG</sequence>
<dbReference type="OrthoDB" id="9997102at2759"/>
<organism evidence="2 3">
    <name type="scientific">Fusarium heterosporum</name>
    <dbReference type="NCBI Taxonomy" id="42747"/>
    <lineage>
        <taxon>Eukaryota</taxon>
        <taxon>Fungi</taxon>
        <taxon>Dikarya</taxon>
        <taxon>Ascomycota</taxon>
        <taxon>Pezizomycotina</taxon>
        <taxon>Sordariomycetes</taxon>
        <taxon>Hypocreomycetidae</taxon>
        <taxon>Hypocreales</taxon>
        <taxon>Nectriaceae</taxon>
        <taxon>Fusarium</taxon>
        <taxon>Fusarium heterosporum species complex</taxon>
    </lineage>
</organism>
<accession>A0A8H5T5D5</accession>
<keyword evidence="3" id="KW-1185">Reference proteome</keyword>
<protein>
    <recommendedName>
        <fullName evidence="1">2EXR domain-containing protein</fullName>
    </recommendedName>
</protein>
<dbReference type="Proteomes" id="UP000567885">
    <property type="component" value="Unassembled WGS sequence"/>
</dbReference>
<proteinExistence type="predicted"/>
<evidence type="ECO:0000313" key="3">
    <source>
        <dbReference type="Proteomes" id="UP000567885"/>
    </source>
</evidence>
<name>A0A8H5T5D5_FUSHE</name>
<dbReference type="Pfam" id="PF20150">
    <property type="entry name" value="2EXR"/>
    <property type="match status" value="1"/>
</dbReference>
<comment type="caution">
    <text evidence="2">The sequence shown here is derived from an EMBL/GenBank/DDBJ whole genome shotgun (WGS) entry which is preliminary data.</text>
</comment>
<dbReference type="InterPro" id="IPR045518">
    <property type="entry name" value="2EXR"/>
</dbReference>
<dbReference type="AlphaFoldDB" id="A0A8H5T5D5"/>
<evidence type="ECO:0000259" key="1">
    <source>
        <dbReference type="Pfam" id="PF20150"/>
    </source>
</evidence>
<gene>
    <name evidence="2" type="ORF">FHETE_7743</name>
</gene>
<dbReference type="PANTHER" id="PTHR35910:SF6">
    <property type="entry name" value="2EXR DOMAIN-CONTAINING PROTEIN"/>
    <property type="match status" value="1"/>
</dbReference>
<dbReference type="EMBL" id="JAAGWQ010000157">
    <property type="protein sequence ID" value="KAF5662849.1"/>
    <property type="molecule type" value="Genomic_DNA"/>
</dbReference>